<evidence type="ECO:0000313" key="1">
    <source>
        <dbReference type="EMBL" id="GIH07870.1"/>
    </source>
</evidence>
<protein>
    <recommendedName>
        <fullName evidence="3">Nitroreductase family deazaflavin-dependent oxidoreductase</fullName>
    </recommendedName>
</protein>
<evidence type="ECO:0008006" key="3">
    <source>
        <dbReference type="Google" id="ProtNLM"/>
    </source>
</evidence>
<keyword evidence="2" id="KW-1185">Reference proteome</keyword>
<sequence>MDTSISHRNQNPAKPHLKAWNALTRWILHVPLLRTMADRQVCELHFAGIRSGKPITLPVMYAQQGDTIVILVGAPGTKLWWRNFAQIHPVSVWLHGVSRTGSGHAVGPGAPGRARAAGIYTAKFPDLPVENDPLVVITLDPYAANPSSRSE</sequence>
<dbReference type="EMBL" id="BONY01000041">
    <property type="protein sequence ID" value="GIH07870.1"/>
    <property type="molecule type" value="Genomic_DNA"/>
</dbReference>
<dbReference type="AlphaFoldDB" id="A0A8J3VIR3"/>
<name>A0A8J3VIR3_9ACTN</name>
<evidence type="ECO:0000313" key="2">
    <source>
        <dbReference type="Proteomes" id="UP000612899"/>
    </source>
</evidence>
<dbReference type="Gene3D" id="2.30.110.10">
    <property type="entry name" value="Electron Transport, Fmn-binding Protein, Chain A"/>
    <property type="match status" value="1"/>
</dbReference>
<dbReference type="InterPro" id="IPR012349">
    <property type="entry name" value="Split_barrel_FMN-bd"/>
</dbReference>
<dbReference type="Proteomes" id="UP000612899">
    <property type="component" value="Unassembled WGS sequence"/>
</dbReference>
<reference evidence="1" key="1">
    <citation type="submission" date="2021-01" db="EMBL/GenBank/DDBJ databases">
        <title>Whole genome shotgun sequence of Rhizocola hellebori NBRC 109834.</title>
        <authorList>
            <person name="Komaki H."/>
            <person name="Tamura T."/>
        </authorList>
    </citation>
    <scope>NUCLEOTIDE SEQUENCE</scope>
    <source>
        <strain evidence="1">NBRC 109834</strain>
    </source>
</reference>
<accession>A0A8J3VIR3</accession>
<comment type="caution">
    <text evidence="1">The sequence shown here is derived from an EMBL/GenBank/DDBJ whole genome shotgun (WGS) entry which is preliminary data.</text>
</comment>
<dbReference type="RefSeq" id="WP_203911640.1">
    <property type="nucleotide sequence ID" value="NZ_BONY01000041.1"/>
</dbReference>
<proteinExistence type="predicted"/>
<organism evidence="1 2">
    <name type="scientific">Rhizocola hellebori</name>
    <dbReference type="NCBI Taxonomy" id="1392758"/>
    <lineage>
        <taxon>Bacteria</taxon>
        <taxon>Bacillati</taxon>
        <taxon>Actinomycetota</taxon>
        <taxon>Actinomycetes</taxon>
        <taxon>Micromonosporales</taxon>
        <taxon>Micromonosporaceae</taxon>
        <taxon>Rhizocola</taxon>
    </lineage>
</organism>
<gene>
    <name evidence="1" type="ORF">Rhe02_59370</name>
</gene>